<gene>
    <name evidence="2" type="ORF">ASILVAE211_20940</name>
</gene>
<accession>A0A963YWX8</accession>
<dbReference type="SUPFAM" id="SSF46785">
    <property type="entry name" value="Winged helix' DNA-binding domain"/>
    <property type="match status" value="1"/>
</dbReference>
<dbReference type="EMBL" id="JAESVB010000016">
    <property type="protein sequence ID" value="MCB8877673.1"/>
    <property type="molecule type" value="Genomic_DNA"/>
</dbReference>
<comment type="caution">
    <text evidence="2">The sequence shown here is derived from an EMBL/GenBank/DDBJ whole genome shotgun (WGS) entry which is preliminary data.</text>
</comment>
<dbReference type="AlphaFoldDB" id="A0A963YWX8"/>
<dbReference type="RefSeq" id="WP_227323322.1">
    <property type="nucleotide sequence ID" value="NZ_JAESVB010000016.1"/>
</dbReference>
<dbReference type="Pfam" id="PF00480">
    <property type="entry name" value="ROK"/>
    <property type="match status" value="1"/>
</dbReference>
<comment type="similarity">
    <text evidence="1">Belongs to the ROK (NagC/XylR) family.</text>
</comment>
<dbReference type="PROSITE" id="PS01125">
    <property type="entry name" value="ROK"/>
    <property type="match status" value="1"/>
</dbReference>
<keyword evidence="3" id="KW-1185">Reference proteome</keyword>
<dbReference type="InterPro" id="IPR000600">
    <property type="entry name" value="ROK"/>
</dbReference>
<reference evidence="2" key="2">
    <citation type="submission" date="2021-01" db="EMBL/GenBank/DDBJ databases">
        <authorList>
            <person name="Mieszkin S."/>
            <person name="Pouder E."/>
            <person name="Alain K."/>
        </authorList>
    </citation>
    <scope>NUCLEOTIDE SEQUENCE</scope>
    <source>
        <strain evidence="2">HW T2.11</strain>
    </source>
</reference>
<proteinExistence type="inferred from homology"/>
<sequence length="396" mass="40715">MLAPLSTSPTGPGAILTLVRSGQAVTRAGLMEITGLSRSTIGQRLDQLLAAGYLIAGPVESSTGGRPAGGLVINPQFGLLLLVAAGASGFTAAIADFCGNVIEQRSVTMDIARGPAAVLGRMQTIFRDLLNQIGHKPAGVKGIGIGLPGPVAFPEGQLVRPPIMTGWDGYRVPDFFAGQFDAPVLVDNDANLMALGEQQQSFPQVKDLLYLKLGTGIGVGLIMDGQLQRGAQGAAGNIGHWFMPPAGDTSGSSAAAGPRLCRCGNQGCLEAYSSGWALCEECGVTRVRDLTRRAADGDMAMLARLRAAGQHQGEALALAVNLTNPAVVVVGGSLAQDQLLAALRETVYRRSGSLATRSLQIVAGPLGNDAGLHGAAHLVSDALLAPHVVDRHLSAG</sequence>
<reference evidence="2" key="1">
    <citation type="journal article" date="2021" name="Microorganisms">
        <title>Acidisoma silvae sp. nov. and Acidisomacellulosilytica sp. nov., Two Acidophilic Bacteria Isolated from Decaying Wood, Hydrolyzing Cellulose and Producing Poly-3-hydroxybutyrate.</title>
        <authorList>
            <person name="Mieszkin S."/>
            <person name="Pouder E."/>
            <person name="Uroz S."/>
            <person name="Simon-Colin C."/>
            <person name="Alain K."/>
        </authorList>
    </citation>
    <scope>NUCLEOTIDE SEQUENCE</scope>
    <source>
        <strain evidence="2">HW T2.11</strain>
    </source>
</reference>
<dbReference type="SUPFAM" id="SSF53067">
    <property type="entry name" value="Actin-like ATPase domain"/>
    <property type="match status" value="1"/>
</dbReference>
<evidence type="ECO:0000313" key="2">
    <source>
        <dbReference type="EMBL" id="MCB8877673.1"/>
    </source>
</evidence>
<dbReference type="PANTHER" id="PTHR18964:SF173">
    <property type="entry name" value="GLUCOKINASE"/>
    <property type="match status" value="1"/>
</dbReference>
<dbReference type="InterPro" id="IPR043129">
    <property type="entry name" value="ATPase_NBD"/>
</dbReference>
<dbReference type="Proteomes" id="UP000708298">
    <property type="component" value="Unassembled WGS sequence"/>
</dbReference>
<dbReference type="Gene3D" id="1.10.10.10">
    <property type="entry name" value="Winged helix-like DNA-binding domain superfamily/Winged helix DNA-binding domain"/>
    <property type="match status" value="1"/>
</dbReference>
<organism evidence="2 3">
    <name type="scientific">Acidisoma silvae</name>
    <dbReference type="NCBI Taxonomy" id="2802396"/>
    <lineage>
        <taxon>Bacteria</taxon>
        <taxon>Pseudomonadati</taxon>
        <taxon>Pseudomonadota</taxon>
        <taxon>Alphaproteobacteria</taxon>
        <taxon>Acetobacterales</taxon>
        <taxon>Acidocellaceae</taxon>
        <taxon>Acidisoma</taxon>
    </lineage>
</organism>
<name>A0A963YWX8_9PROT</name>
<dbReference type="InterPro" id="IPR036390">
    <property type="entry name" value="WH_DNA-bd_sf"/>
</dbReference>
<dbReference type="PANTHER" id="PTHR18964">
    <property type="entry name" value="ROK (REPRESSOR, ORF, KINASE) FAMILY"/>
    <property type="match status" value="1"/>
</dbReference>
<protein>
    <submittedName>
        <fullName evidence="2">ROK family protein</fullName>
    </submittedName>
</protein>
<evidence type="ECO:0000313" key="3">
    <source>
        <dbReference type="Proteomes" id="UP000708298"/>
    </source>
</evidence>
<dbReference type="InterPro" id="IPR049874">
    <property type="entry name" value="ROK_cs"/>
</dbReference>
<dbReference type="InterPro" id="IPR036388">
    <property type="entry name" value="WH-like_DNA-bd_sf"/>
</dbReference>
<evidence type="ECO:0000256" key="1">
    <source>
        <dbReference type="ARBA" id="ARBA00006479"/>
    </source>
</evidence>
<dbReference type="Gene3D" id="3.30.420.40">
    <property type="match status" value="2"/>
</dbReference>